<organism evidence="3 4">
    <name type="scientific">Candidatus Magnetoglobus multicellularis str. Araruama</name>
    <dbReference type="NCBI Taxonomy" id="890399"/>
    <lineage>
        <taxon>Bacteria</taxon>
        <taxon>Pseudomonadati</taxon>
        <taxon>Thermodesulfobacteriota</taxon>
        <taxon>Desulfobacteria</taxon>
        <taxon>Desulfobacterales</taxon>
        <taxon>Desulfobacteraceae</taxon>
        <taxon>Candidatus Magnetoglobus</taxon>
    </lineage>
</organism>
<dbReference type="InterPro" id="IPR028976">
    <property type="entry name" value="CheC-like_sf"/>
</dbReference>
<dbReference type="GO" id="GO:0006935">
    <property type="term" value="P:chemotaxis"/>
    <property type="evidence" value="ECO:0007669"/>
    <property type="project" value="UniProtKB-KW"/>
</dbReference>
<dbReference type="EMBL" id="ATBP01000018">
    <property type="protein sequence ID" value="ETR74196.1"/>
    <property type="molecule type" value="Genomic_DNA"/>
</dbReference>
<evidence type="ECO:0000256" key="1">
    <source>
        <dbReference type="ARBA" id="ARBA00022500"/>
    </source>
</evidence>
<proteinExistence type="predicted"/>
<evidence type="ECO:0000313" key="4">
    <source>
        <dbReference type="Proteomes" id="UP000189670"/>
    </source>
</evidence>
<evidence type="ECO:0000259" key="2">
    <source>
        <dbReference type="Pfam" id="PF13690"/>
    </source>
</evidence>
<name>A0A1V1PHB4_9BACT</name>
<protein>
    <recommendedName>
        <fullName evidence="2">Chemotaxis phosphatase CheX-like domain-containing protein</fullName>
    </recommendedName>
</protein>
<accession>A0A1V1PHB4</accession>
<keyword evidence="1" id="KW-0145">Chemotaxis</keyword>
<comment type="caution">
    <text evidence="3">The sequence shown here is derived from an EMBL/GenBank/DDBJ whole genome shotgun (WGS) entry which is preliminary data.</text>
</comment>
<dbReference type="Proteomes" id="UP000189670">
    <property type="component" value="Unassembled WGS sequence"/>
</dbReference>
<evidence type="ECO:0000313" key="3">
    <source>
        <dbReference type="EMBL" id="ETR74196.1"/>
    </source>
</evidence>
<reference evidence="4" key="1">
    <citation type="submission" date="2012-11" db="EMBL/GenBank/DDBJ databases">
        <authorList>
            <person name="Lucero-Rivera Y.E."/>
            <person name="Tovar-Ramirez D."/>
        </authorList>
    </citation>
    <scope>NUCLEOTIDE SEQUENCE [LARGE SCALE GENOMIC DNA]</scope>
    <source>
        <strain evidence="4">Araruama</strain>
    </source>
</reference>
<dbReference type="AlphaFoldDB" id="A0A1V1PHB4"/>
<gene>
    <name evidence="3" type="ORF">OMM_06477</name>
</gene>
<feature type="domain" description="Chemotaxis phosphatase CheX-like" evidence="2">
    <location>
        <begin position="61"/>
        <end position="129"/>
    </location>
</feature>
<dbReference type="Pfam" id="PF13690">
    <property type="entry name" value="CheX"/>
    <property type="match status" value="1"/>
</dbReference>
<dbReference type="InterPro" id="IPR028051">
    <property type="entry name" value="CheX-like_dom"/>
</dbReference>
<sequence>MNTDQKMNTDQLIEKTIHDVFENMYFMFPERTRLSPDIFSFPISCYMAQTQLIKDSQSFDLYGDNNLVNKMAMNFLGEKRAFEHVELIDIFREATNVIIGNYLSAINKPLKVRFNIPSVSTKTILTCEKDQLYDIDQVYIIENYFFRIALTG</sequence>
<dbReference type="Gene3D" id="3.40.1550.10">
    <property type="entry name" value="CheC-like"/>
    <property type="match status" value="1"/>
</dbReference>